<evidence type="ECO:0000313" key="3">
    <source>
        <dbReference type="Proteomes" id="UP000095706"/>
    </source>
</evidence>
<feature type="compositionally biased region" description="Basic and acidic residues" evidence="1">
    <location>
        <begin position="137"/>
        <end position="150"/>
    </location>
</feature>
<evidence type="ECO:0000256" key="1">
    <source>
        <dbReference type="SAM" id="MobiDB-lite"/>
    </source>
</evidence>
<evidence type="ECO:0000313" key="2">
    <source>
        <dbReference type="EMBL" id="CUO18593.1"/>
    </source>
</evidence>
<organism evidence="2 3">
    <name type="scientific">Fusicatenibacter saccharivorans</name>
    <dbReference type="NCBI Taxonomy" id="1150298"/>
    <lineage>
        <taxon>Bacteria</taxon>
        <taxon>Bacillati</taxon>
        <taxon>Bacillota</taxon>
        <taxon>Clostridia</taxon>
        <taxon>Lachnospirales</taxon>
        <taxon>Lachnospiraceae</taxon>
        <taxon>Fusicatenibacter</taxon>
    </lineage>
</organism>
<dbReference type="AlphaFoldDB" id="A0A174CZL3"/>
<reference evidence="2 3" key="1">
    <citation type="submission" date="2015-09" db="EMBL/GenBank/DDBJ databases">
        <authorList>
            <consortium name="Pathogen Informatics"/>
        </authorList>
    </citation>
    <scope>NUCLEOTIDE SEQUENCE [LARGE SCALE GENOMIC DNA]</scope>
    <source>
        <strain evidence="2 3">2789STDY5608849</strain>
    </source>
</reference>
<dbReference type="Proteomes" id="UP000095706">
    <property type="component" value="Unassembled WGS sequence"/>
</dbReference>
<dbReference type="Pfam" id="PF07454">
    <property type="entry name" value="SpoIIP"/>
    <property type="match status" value="1"/>
</dbReference>
<dbReference type="EMBL" id="CYYV01000006">
    <property type="protein sequence ID" value="CUO18593.1"/>
    <property type="molecule type" value="Genomic_DNA"/>
</dbReference>
<sequence length="468" mass="51482">MWNARRNGRWFGWGCLFLSCSILLFRSAAVLRKNHFSEGKVLLQRAAAQAEQLSVDVMMPLLFYDGKEDGRGWMENLLAAVRDQIPALREGSTAENTLSAGTEAAETDTAKQDSNPGPGAERGQTESKEQGTEEDQKDGTQKDETQKDGMEITEPEQTETGITEPAAGESASTAEPEAPQSVPEETIETGGAPREILYPEADTIQETISPDLLADQQALLNRFFVVDPNTSVLPGEIDGSTLLGKDLTLPENAEGPQILIYHTHSQETFADSRPGERADTVIGLGDDLQELLEKQYGYEVLHITEAFDMKEGCLERSRAYNYAEPVIAAALEEHPSIQVVIDLHRDGVNGSKRLVTEINGKPTAQIMFFNGLSRTKESGELTSLPNPYQAENLAFSFQMEYEAKQYYPGFSRCIYLKGYRYNLHLRPRSVLLEVGAQTNTVEEVKNAMGPFSDILHKVLSGKSPASGG</sequence>
<feature type="region of interest" description="Disordered" evidence="1">
    <location>
        <begin position="90"/>
        <end position="193"/>
    </location>
</feature>
<dbReference type="RefSeq" id="WP_242856690.1">
    <property type="nucleotide sequence ID" value="NZ_CYYV01000006.1"/>
</dbReference>
<dbReference type="InterPro" id="IPR010897">
    <property type="entry name" value="Spore_II_P"/>
</dbReference>
<gene>
    <name evidence="2" type="ORF">ERS852406_01444</name>
</gene>
<protein>
    <submittedName>
        <fullName evidence="2">Stage II sporulation protein P</fullName>
    </submittedName>
</protein>
<name>A0A174CZL3_9FIRM</name>
<dbReference type="PROSITE" id="PS51257">
    <property type="entry name" value="PROKAR_LIPOPROTEIN"/>
    <property type="match status" value="1"/>
</dbReference>
<proteinExistence type="predicted"/>
<accession>A0A174CZL3</accession>